<dbReference type="Proteomes" id="UP001497623">
    <property type="component" value="Unassembled WGS sequence"/>
</dbReference>
<keyword evidence="2" id="KW-1185">Reference proteome</keyword>
<dbReference type="Gene3D" id="3.30.530.20">
    <property type="match status" value="1"/>
</dbReference>
<reference evidence="1 2" key="1">
    <citation type="submission" date="2024-05" db="EMBL/GenBank/DDBJ databases">
        <authorList>
            <person name="Wallberg A."/>
        </authorList>
    </citation>
    <scope>NUCLEOTIDE SEQUENCE [LARGE SCALE GENOMIC DNA]</scope>
</reference>
<sequence length="115" mass="13064">VSQLQCVPTEMLANCQFTYLEQSQPVALEDLGCTSPMGVLPSRENWGSYMEACISSLLKETRDRSRGWLHINGCDPLVEMCYRKVGDGHPLRLWRVTTEVEAPPGELLNRVIRER</sequence>
<accession>A0AAV2SIE9</accession>
<evidence type="ECO:0000313" key="2">
    <source>
        <dbReference type="Proteomes" id="UP001497623"/>
    </source>
</evidence>
<evidence type="ECO:0000313" key="1">
    <source>
        <dbReference type="EMBL" id="CAL4196236.1"/>
    </source>
</evidence>
<dbReference type="GO" id="GO:0030036">
    <property type="term" value="P:actin cytoskeleton organization"/>
    <property type="evidence" value="ECO:0007669"/>
    <property type="project" value="TreeGrafter"/>
</dbReference>
<feature type="non-terminal residue" evidence="1">
    <location>
        <position position="1"/>
    </location>
</feature>
<dbReference type="PANTHER" id="PTHR12659:SF7">
    <property type="entry name" value="CROSSVEINLESS C, ISOFORM C"/>
    <property type="match status" value="1"/>
</dbReference>
<proteinExistence type="predicted"/>
<name>A0AAV2SIE9_MEGNR</name>
<dbReference type="GO" id="GO:0005096">
    <property type="term" value="F:GTPase activator activity"/>
    <property type="evidence" value="ECO:0007669"/>
    <property type="project" value="TreeGrafter"/>
</dbReference>
<dbReference type="PANTHER" id="PTHR12659">
    <property type="entry name" value="RHO-TYPE GTPASE ACTIVATING PROTEIN"/>
    <property type="match status" value="1"/>
</dbReference>
<dbReference type="GO" id="GO:0035023">
    <property type="term" value="P:regulation of Rho protein signal transduction"/>
    <property type="evidence" value="ECO:0007669"/>
    <property type="project" value="TreeGrafter"/>
</dbReference>
<gene>
    <name evidence="1" type="ORF">MNOR_LOCUS37158</name>
</gene>
<dbReference type="SUPFAM" id="SSF55961">
    <property type="entry name" value="Bet v1-like"/>
    <property type="match status" value="1"/>
</dbReference>
<feature type="non-terminal residue" evidence="1">
    <location>
        <position position="115"/>
    </location>
</feature>
<protein>
    <submittedName>
        <fullName evidence="1">Uncharacterized protein</fullName>
    </submittedName>
</protein>
<comment type="caution">
    <text evidence="1">The sequence shown here is derived from an EMBL/GenBank/DDBJ whole genome shotgun (WGS) entry which is preliminary data.</text>
</comment>
<dbReference type="InterPro" id="IPR023393">
    <property type="entry name" value="START-like_dom_sf"/>
</dbReference>
<dbReference type="AlphaFoldDB" id="A0AAV2SIE9"/>
<organism evidence="1 2">
    <name type="scientific">Meganyctiphanes norvegica</name>
    <name type="common">Northern krill</name>
    <name type="synonym">Thysanopoda norvegica</name>
    <dbReference type="NCBI Taxonomy" id="48144"/>
    <lineage>
        <taxon>Eukaryota</taxon>
        <taxon>Metazoa</taxon>
        <taxon>Ecdysozoa</taxon>
        <taxon>Arthropoda</taxon>
        <taxon>Crustacea</taxon>
        <taxon>Multicrustacea</taxon>
        <taxon>Malacostraca</taxon>
        <taxon>Eumalacostraca</taxon>
        <taxon>Eucarida</taxon>
        <taxon>Euphausiacea</taxon>
        <taxon>Euphausiidae</taxon>
        <taxon>Meganyctiphanes</taxon>
    </lineage>
</organism>
<dbReference type="EMBL" id="CAXKWB010072698">
    <property type="protein sequence ID" value="CAL4196236.1"/>
    <property type="molecule type" value="Genomic_DNA"/>
</dbReference>